<evidence type="ECO:0000313" key="2">
    <source>
        <dbReference type="Proteomes" id="UP000595373"/>
    </source>
</evidence>
<dbReference type="EMBL" id="CP066558">
    <property type="protein sequence ID" value="QQF82025.1"/>
    <property type="molecule type" value="Genomic_DNA"/>
</dbReference>
<accession>A0A9Q7E4X0</accession>
<sequence>MKKIITVLSVLAVSACVSTELSTQNKTYNNLQDARIRLYGQNRRPSSMEIEINGKTEKITVGGGLGQAFGSMLGVKGNESIGMPETELSKDPSAHSKLLSAIFFKEFVIPAGKEVKVTNSIHDVTNMGEYYTSTHRITTTTTFKGCNGDVITFIAEAGKDYEVAPISSNRECGVTVYEIK</sequence>
<evidence type="ECO:0008006" key="3">
    <source>
        <dbReference type="Google" id="ProtNLM"/>
    </source>
</evidence>
<organism evidence="1 2">
    <name type="scientific">Histophilus somni</name>
    <name type="common">Haemophilus somnus</name>
    <dbReference type="NCBI Taxonomy" id="731"/>
    <lineage>
        <taxon>Bacteria</taxon>
        <taxon>Pseudomonadati</taxon>
        <taxon>Pseudomonadota</taxon>
        <taxon>Gammaproteobacteria</taxon>
        <taxon>Pasteurellales</taxon>
        <taxon>Pasteurellaceae</taxon>
        <taxon>Histophilus</taxon>
    </lineage>
</organism>
<keyword evidence="2" id="KW-1185">Reference proteome</keyword>
<dbReference type="RefSeq" id="WP_075294384.1">
    <property type="nucleotide sequence ID" value="NZ_CP018802.1"/>
</dbReference>
<dbReference type="OrthoDB" id="8610174at2"/>
<dbReference type="PROSITE" id="PS51257">
    <property type="entry name" value="PROKAR_LIPOPROTEIN"/>
    <property type="match status" value="1"/>
</dbReference>
<reference evidence="1 2" key="1">
    <citation type="submission" date="2020-12" db="EMBL/GenBank/DDBJ databases">
        <title>ASc-MMNZ-VFA-070.</title>
        <authorList>
            <person name="Schryvers A."/>
            <person name="Mostafa Nazari M."/>
            <person name="Farshchi Andisi V."/>
            <person name="Timsit E."/>
            <person name="Walter Morck D."/>
        </authorList>
    </citation>
    <scope>NUCLEOTIDE SEQUENCE [LARGE SCALE GENOMIC DNA]</scope>
    <source>
        <strain evidence="1 2">ASc-MMNZ-VFA-070</strain>
    </source>
</reference>
<gene>
    <name evidence="1" type="ORF">JFL49_08165</name>
</gene>
<dbReference type="AlphaFoldDB" id="A0A9Q7E4X0"/>
<dbReference type="Proteomes" id="UP000595373">
    <property type="component" value="Chromosome"/>
</dbReference>
<evidence type="ECO:0000313" key="1">
    <source>
        <dbReference type="EMBL" id="QQF82025.1"/>
    </source>
</evidence>
<protein>
    <recommendedName>
        <fullName evidence="3">Lipoprotein</fullName>
    </recommendedName>
</protein>
<name>A0A9Q7E4X0_HISSO</name>
<proteinExistence type="predicted"/>